<dbReference type="Proteomes" id="UP000054166">
    <property type="component" value="Unassembled WGS sequence"/>
</dbReference>
<dbReference type="EMBL" id="KN832973">
    <property type="protein sequence ID" value="KIM90165.1"/>
    <property type="molecule type" value="Genomic_DNA"/>
</dbReference>
<dbReference type="AlphaFoldDB" id="A0A0C3G1N0"/>
<dbReference type="HOGENOM" id="CLU_2498636_0_0_1"/>
<reference evidence="2" key="2">
    <citation type="submission" date="2015-01" db="EMBL/GenBank/DDBJ databases">
        <title>Evolutionary Origins and Diversification of the Mycorrhizal Mutualists.</title>
        <authorList>
            <consortium name="DOE Joint Genome Institute"/>
            <consortium name="Mycorrhizal Genomics Consortium"/>
            <person name="Kohler A."/>
            <person name="Kuo A."/>
            <person name="Nagy L.G."/>
            <person name="Floudas D."/>
            <person name="Copeland A."/>
            <person name="Barry K.W."/>
            <person name="Cichocki N."/>
            <person name="Veneault-Fourrey C."/>
            <person name="LaButti K."/>
            <person name="Lindquist E.A."/>
            <person name="Lipzen A."/>
            <person name="Lundell T."/>
            <person name="Morin E."/>
            <person name="Murat C."/>
            <person name="Riley R."/>
            <person name="Ohm R."/>
            <person name="Sun H."/>
            <person name="Tunlid A."/>
            <person name="Henrissat B."/>
            <person name="Grigoriev I.V."/>
            <person name="Hibbett D.S."/>
            <person name="Martin F."/>
        </authorList>
    </citation>
    <scope>NUCLEOTIDE SEQUENCE [LARGE SCALE GENOMIC DNA]</scope>
    <source>
        <strain evidence="2">F 1598</strain>
    </source>
</reference>
<evidence type="ECO:0000313" key="1">
    <source>
        <dbReference type="EMBL" id="KIM90165.1"/>
    </source>
</evidence>
<protein>
    <submittedName>
        <fullName evidence="1">Uncharacterized protein</fullName>
    </submittedName>
</protein>
<sequence length="86" mass="9728">MLPTQPGHGVKPFNGHWPLFHSDLVNQDAMATEWKWDMTPSEHLHDVVPKLAWGWESERGKETKSPGATPTPRRTLLLPAALRPLK</sequence>
<evidence type="ECO:0000313" key="2">
    <source>
        <dbReference type="Proteomes" id="UP000054166"/>
    </source>
</evidence>
<name>A0A0C3G1N0_PILCF</name>
<proteinExistence type="predicted"/>
<keyword evidence="2" id="KW-1185">Reference proteome</keyword>
<gene>
    <name evidence="1" type="ORF">PILCRDRAFT_1527</name>
</gene>
<dbReference type="InParanoid" id="A0A0C3G1N0"/>
<accession>A0A0C3G1N0</accession>
<reference evidence="1 2" key="1">
    <citation type="submission" date="2014-04" db="EMBL/GenBank/DDBJ databases">
        <authorList>
            <consortium name="DOE Joint Genome Institute"/>
            <person name="Kuo A."/>
            <person name="Tarkka M."/>
            <person name="Buscot F."/>
            <person name="Kohler A."/>
            <person name="Nagy L.G."/>
            <person name="Floudas D."/>
            <person name="Copeland A."/>
            <person name="Barry K.W."/>
            <person name="Cichocki N."/>
            <person name="Veneault-Fourrey C."/>
            <person name="LaButti K."/>
            <person name="Lindquist E.A."/>
            <person name="Lipzen A."/>
            <person name="Lundell T."/>
            <person name="Morin E."/>
            <person name="Murat C."/>
            <person name="Sun H."/>
            <person name="Tunlid A."/>
            <person name="Henrissat B."/>
            <person name="Grigoriev I.V."/>
            <person name="Hibbett D.S."/>
            <person name="Martin F."/>
            <person name="Nordberg H.P."/>
            <person name="Cantor M.N."/>
            <person name="Hua S.X."/>
        </authorList>
    </citation>
    <scope>NUCLEOTIDE SEQUENCE [LARGE SCALE GENOMIC DNA]</scope>
    <source>
        <strain evidence="1 2">F 1598</strain>
    </source>
</reference>
<organism evidence="1 2">
    <name type="scientific">Piloderma croceum (strain F 1598)</name>
    <dbReference type="NCBI Taxonomy" id="765440"/>
    <lineage>
        <taxon>Eukaryota</taxon>
        <taxon>Fungi</taxon>
        <taxon>Dikarya</taxon>
        <taxon>Basidiomycota</taxon>
        <taxon>Agaricomycotina</taxon>
        <taxon>Agaricomycetes</taxon>
        <taxon>Agaricomycetidae</taxon>
        <taxon>Atheliales</taxon>
        <taxon>Atheliaceae</taxon>
        <taxon>Piloderma</taxon>
    </lineage>
</organism>